<comment type="cofactor">
    <cofactor evidence="1">
        <name>Mg(2+)</name>
        <dbReference type="ChEBI" id="CHEBI:18420"/>
    </cofactor>
</comment>
<dbReference type="AlphaFoldDB" id="A0AAV2THB8"/>
<feature type="region of interest" description="Disordered" evidence="9">
    <location>
        <begin position="399"/>
        <end position="431"/>
    </location>
</feature>
<dbReference type="InterPro" id="IPR000095">
    <property type="entry name" value="CRIB_dom"/>
</dbReference>
<evidence type="ECO:0000313" key="12">
    <source>
        <dbReference type="Proteomes" id="UP001497525"/>
    </source>
</evidence>
<dbReference type="SMART" id="SM00285">
    <property type="entry name" value="PBD"/>
    <property type="match status" value="1"/>
</dbReference>
<dbReference type="Gene3D" id="3.90.810.10">
    <property type="entry name" value="CRIB domain"/>
    <property type="match status" value="1"/>
</dbReference>
<dbReference type="EC" id="2.7.11.1" evidence="2"/>
<feature type="compositionally biased region" description="Polar residues" evidence="9">
    <location>
        <begin position="293"/>
        <end position="302"/>
    </location>
</feature>
<evidence type="ECO:0000259" key="10">
    <source>
        <dbReference type="PROSITE" id="PS50011"/>
    </source>
</evidence>
<dbReference type="PANTHER" id="PTHR45832:SF8">
    <property type="entry name" value="PROTEIN KINASE DOMAIN-CONTAINING PROTEIN"/>
    <property type="match status" value="1"/>
</dbReference>
<dbReference type="InterPro" id="IPR017441">
    <property type="entry name" value="Protein_kinase_ATP_BS"/>
</dbReference>
<dbReference type="InterPro" id="IPR051931">
    <property type="entry name" value="PAK3-like"/>
</dbReference>
<feature type="region of interest" description="Disordered" evidence="9">
    <location>
        <begin position="221"/>
        <end position="313"/>
    </location>
</feature>
<dbReference type="SUPFAM" id="SSF56112">
    <property type="entry name" value="Protein kinase-like (PK-like)"/>
    <property type="match status" value="1"/>
</dbReference>
<evidence type="ECO:0000256" key="6">
    <source>
        <dbReference type="ARBA" id="ARBA00022840"/>
    </source>
</evidence>
<dbReference type="Gene3D" id="3.30.200.20">
    <property type="entry name" value="Phosphorylase Kinase, domain 1"/>
    <property type="match status" value="1"/>
</dbReference>
<dbReference type="InterPro" id="IPR000719">
    <property type="entry name" value="Prot_kinase_dom"/>
</dbReference>
<evidence type="ECO:0000256" key="1">
    <source>
        <dbReference type="ARBA" id="ARBA00001946"/>
    </source>
</evidence>
<organism evidence="11 12">
    <name type="scientific">Calicophoron daubneyi</name>
    <name type="common">Rumen fluke</name>
    <name type="synonym">Paramphistomum daubneyi</name>
    <dbReference type="NCBI Taxonomy" id="300641"/>
    <lineage>
        <taxon>Eukaryota</taxon>
        <taxon>Metazoa</taxon>
        <taxon>Spiralia</taxon>
        <taxon>Lophotrochozoa</taxon>
        <taxon>Platyhelminthes</taxon>
        <taxon>Trematoda</taxon>
        <taxon>Digenea</taxon>
        <taxon>Plagiorchiida</taxon>
        <taxon>Pronocephalata</taxon>
        <taxon>Paramphistomoidea</taxon>
        <taxon>Paramphistomidae</taxon>
        <taxon>Calicophoron</taxon>
    </lineage>
</organism>
<evidence type="ECO:0000256" key="2">
    <source>
        <dbReference type="ARBA" id="ARBA00012513"/>
    </source>
</evidence>
<dbReference type="Pfam" id="PF00069">
    <property type="entry name" value="Pkinase"/>
    <property type="match status" value="1"/>
</dbReference>
<dbReference type="InterPro" id="IPR036936">
    <property type="entry name" value="CRIB_dom_sf"/>
</dbReference>
<dbReference type="Proteomes" id="UP001497525">
    <property type="component" value="Unassembled WGS sequence"/>
</dbReference>
<dbReference type="PROSITE" id="PS50011">
    <property type="entry name" value="PROTEIN_KINASE_DOM"/>
    <property type="match status" value="1"/>
</dbReference>
<dbReference type="PROSITE" id="PS00107">
    <property type="entry name" value="PROTEIN_KINASE_ATP"/>
    <property type="match status" value="1"/>
</dbReference>
<evidence type="ECO:0000256" key="7">
    <source>
        <dbReference type="ARBA" id="ARBA00022842"/>
    </source>
</evidence>
<keyword evidence="7" id="KW-0460">Magnesium</keyword>
<keyword evidence="3" id="KW-0808">Transferase</keyword>
<dbReference type="InterPro" id="IPR011009">
    <property type="entry name" value="Kinase-like_dom_sf"/>
</dbReference>
<proteinExistence type="predicted"/>
<reference evidence="11" key="1">
    <citation type="submission" date="2024-06" db="EMBL/GenBank/DDBJ databases">
        <authorList>
            <person name="Liu X."/>
            <person name="Lenzi L."/>
            <person name="Haldenby T S."/>
            <person name="Uol C."/>
        </authorList>
    </citation>
    <scope>NUCLEOTIDE SEQUENCE</scope>
</reference>
<accession>A0AAV2THB8</accession>
<sequence length="889" mass="100153">MARLNSLGKKTIKPEITAPFQFEHRIHADFDKSSGTYSGLPLQWKSVVSSPSRVAQEEKSRPLEKDGIRTGAMIYSSSRACTPKDYNNAKALAGLSHRSPGPEAAYQLTSKTYGIYASLGRNPQPPAIPVVPTRSLRNISAYSTVPARRMSSCRSKSHQPKVLPENTADGQQKPPKVSPHIYDPQSVHTRRPALPMTKSREPLGVPFRARRENYQSLQVNGRKTNHHNSSNADHLQPNSPVTSTSFNASHHFARNFQDNSKPERITDTGKDYYRNEHRHTERTHRERSAPTELRQNGPPSSYHTRKISLPNDSSNVYDDEGIYDNTWAADTYRASVKTRGDYSTYAADAPRNFKWDNMGRRKHKWHPKEDEYEYYLDASADESQRDLIPKSEEIIYGSNTNTLKNSSRADRHASGRHIQPAPLPSQANVNRPIPSRAALNRQFSDPSETLRRSKTDVNLFRLDSMNTGVELPPSHTSGELHYSVRADTITISQGIAYRNQPYSGSKSATVRYPNEYPDPLIALRGVPSKHALFPPPPLQPIPNTGEHSKLPLFPSNPISVRNGYYNQRLPTEYEHGSQDLNLDGQVTWTTQTAHHLSPDEFRSALAQVVTPGDPRRDLEELGPIGEGSTGVVCLMRHRLTNRYVAVKRMNIFKQQRRELLFNEVMIMQSYPHPNIVEMFASHLIRDELWVVMEYLEGGALTSIVSRTLMSEQQIATVCRSVLKALAFLHDHGIIHRDVKSDSILLSSRGQVKLSDFGFCAQITPEVPRRRSLVGTPYWMSPEVISRKPYGTSVDVWSMGVLLIEMVDGEPTYFSEPPLRVMRRIQDEAVPHLANPHRSSRRLNSFLSLMLVREPSCRATAAQLLLHPFIQLASSCDCLLPLLSHSASVS</sequence>
<feature type="region of interest" description="Disordered" evidence="9">
    <location>
        <begin position="147"/>
        <end position="200"/>
    </location>
</feature>
<dbReference type="EMBL" id="CAXLJL010000267">
    <property type="protein sequence ID" value="CAL5135706.1"/>
    <property type="molecule type" value="Genomic_DNA"/>
</dbReference>
<dbReference type="Pfam" id="PF00786">
    <property type="entry name" value="PBD"/>
    <property type="match status" value="1"/>
</dbReference>
<gene>
    <name evidence="11" type="ORF">CDAUBV1_LOCUS9826</name>
</gene>
<evidence type="ECO:0000256" key="8">
    <source>
        <dbReference type="PROSITE-ProRule" id="PRU10141"/>
    </source>
</evidence>
<evidence type="ECO:0000256" key="4">
    <source>
        <dbReference type="ARBA" id="ARBA00022723"/>
    </source>
</evidence>
<evidence type="ECO:0000256" key="9">
    <source>
        <dbReference type="SAM" id="MobiDB-lite"/>
    </source>
</evidence>
<feature type="compositionally biased region" description="Polar residues" evidence="9">
    <location>
        <begin position="221"/>
        <end position="248"/>
    </location>
</feature>
<dbReference type="GO" id="GO:0005524">
    <property type="term" value="F:ATP binding"/>
    <property type="evidence" value="ECO:0007669"/>
    <property type="project" value="UniProtKB-UniRule"/>
</dbReference>
<dbReference type="Gene3D" id="1.10.510.10">
    <property type="entry name" value="Transferase(Phosphotransferase) domain 1"/>
    <property type="match status" value="1"/>
</dbReference>
<dbReference type="FunFam" id="3.30.200.20:FF:000705">
    <property type="entry name" value="Non-specific serine/threonine protein kinase"/>
    <property type="match status" value="1"/>
</dbReference>
<evidence type="ECO:0000256" key="3">
    <source>
        <dbReference type="ARBA" id="ARBA00022679"/>
    </source>
</evidence>
<feature type="binding site" evidence="8">
    <location>
        <position position="647"/>
    </location>
    <ligand>
        <name>ATP</name>
        <dbReference type="ChEBI" id="CHEBI:30616"/>
    </ligand>
</feature>
<dbReference type="GO" id="GO:0004674">
    <property type="term" value="F:protein serine/threonine kinase activity"/>
    <property type="evidence" value="ECO:0007669"/>
    <property type="project" value="UniProtKB-EC"/>
</dbReference>
<feature type="domain" description="Protein kinase" evidence="10">
    <location>
        <begin position="618"/>
        <end position="869"/>
    </location>
</feature>
<evidence type="ECO:0000313" key="11">
    <source>
        <dbReference type="EMBL" id="CAL5135706.1"/>
    </source>
</evidence>
<keyword evidence="5 8" id="KW-0547">Nucleotide-binding</keyword>
<comment type="caution">
    <text evidence="11">The sequence shown here is derived from an EMBL/GenBank/DDBJ whole genome shotgun (WGS) entry which is preliminary data.</text>
</comment>
<dbReference type="FunFam" id="1.10.510.10:FF:000768">
    <property type="entry name" value="Non-specific serine/threonine protein kinase"/>
    <property type="match status" value="1"/>
</dbReference>
<keyword evidence="4" id="KW-0479">Metal-binding</keyword>
<dbReference type="PANTHER" id="PTHR45832">
    <property type="entry name" value="SERINE/THREONINE-PROTEIN KINASE SAMKA-RELATED-RELATED"/>
    <property type="match status" value="1"/>
</dbReference>
<feature type="compositionally biased region" description="Basic and acidic residues" evidence="9">
    <location>
        <begin position="260"/>
        <end position="289"/>
    </location>
</feature>
<evidence type="ECO:0000256" key="5">
    <source>
        <dbReference type="ARBA" id="ARBA00022741"/>
    </source>
</evidence>
<dbReference type="GO" id="GO:0046872">
    <property type="term" value="F:metal ion binding"/>
    <property type="evidence" value="ECO:0007669"/>
    <property type="project" value="UniProtKB-KW"/>
</dbReference>
<protein>
    <recommendedName>
        <fullName evidence="2">non-specific serine/threonine protein kinase</fullName>
        <ecNumber evidence="2">2.7.11.1</ecNumber>
    </recommendedName>
</protein>
<keyword evidence="6 8" id="KW-0067">ATP-binding</keyword>
<name>A0AAV2THB8_CALDB</name>